<dbReference type="HOGENOM" id="CLU_1636105_0_0_1"/>
<keyword evidence="2" id="KW-1185">Reference proteome</keyword>
<evidence type="ECO:0000313" key="2">
    <source>
        <dbReference type="Proteomes" id="UP000053263"/>
    </source>
</evidence>
<name>A0A0C9SWI3_PLICR</name>
<dbReference type="AlphaFoldDB" id="A0A0C9SWI3"/>
<proteinExistence type="predicted"/>
<accession>A0A0C9SWI3</accession>
<dbReference type="EMBL" id="KN832574">
    <property type="protein sequence ID" value="KII83715.1"/>
    <property type="molecule type" value="Genomic_DNA"/>
</dbReference>
<reference evidence="1 2" key="1">
    <citation type="submission" date="2014-06" db="EMBL/GenBank/DDBJ databases">
        <title>Evolutionary Origins and Diversification of the Mycorrhizal Mutualists.</title>
        <authorList>
            <consortium name="DOE Joint Genome Institute"/>
            <consortium name="Mycorrhizal Genomics Consortium"/>
            <person name="Kohler A."/>
            <person name="Kuo A."/>
            <person name="Nagy L.G."/>
            <person name="Floudas D."/>
            <person name="Copeland A."/>
            <person name="Barry K.W."/>
            <person name="Cichocki N."/>
            <person name="Veneault-Fourrey C."/>
            <person name="LaButti K."/>
            <person name="Lindquist E.A."/>
            <person name="Lipzen A."/>
            <person name="Lundell T."/>
            <person name="Morin E."/>
            <person name="Murat C."/>
            <person name="Riley R."/>
            <person name="Ohm R."/>
            <person name="Sun H."/>
            <person name="Tunlid A."/>
            <person name="Henrissat B."/>
            <person name="Grigoriev I.V."/>
            <person name="Hibbett D.S."/>
            <person name="Martin F."/>
        </authorList>
    </citation>
    <scope>NUCLEOTIDE SEQUENCE [LARGE SCALE GENOMIC DNA]</scope>
    <source>
        <strain evidence="1 2">FD-325 SS-3</strain>
    </source>
</reference>
<dbReference type="Proteomes" id="UP000053263">
    <property type="component" value="Unassembled WGS sequence"/>
</dbReference>
<gene>
    <name evidence="1" type="ORF">PLICRDRAFT_438653</name>
</gene>
<protein>
    <submittedName>
        <fullName evidence="1">Uncharacterized protein</fullName>
    </submittedName>
</protein>
<organism evidence="1 2">
    <name type="scientific">Plicaturopsis crispa FD-325 SS-3</name>
    <dbReference type="NCBI Taxonomy" id="944288"/>
    <lineage>
        <taxon>Eukaryota</taxon>
        <taxon>Fungi</taxon>
        <taxon>Dikarya</taxon>
        <taxon>Basidiomycota</taxon>
        <taxon>Agaricomycotina</taxon>
        <taxon>Agaricomycetes</taxon>
        <taxon>Agaricomycetidae</taxon>
        <taxon>Amylocorticiales</taxon>
        <taxon>Amylocorticiaceae</taxon>
        <taxon>Plicatura</taxon>
        <taxon>Plicaturopsis crispa</taxon>
    </lineage>
</organism>
<sequence length="162" mass="18258">MRRPRRAWCDTGAPNLPQTTLQISSFSSIEHAVSIWGSMLVPCPLCNRNPCRRSVALYRMSCSRLSLGAVRLSGIRALISGLRRHYIRSSRKSYCIADRHRVGRWSAMCENTGLPSVEATMHSTGAVHAPSESLCRFFNFLEVPSDIPTSRRQTCRVHRLTL</sequence>
<evidence type="ECO:0000313" key="1">
    <source>
        <dbReference type="EMBL" id="KII83715.1"/>
    </source>
</evidence>